<dbReference type="RefSeq" id="WP_067915201.1">
    <property type="nucleotide sequence ID" value="NZ_BSRZ01000023.1"/>
</dbReference>
<dbReference type="EMBL" id="BSRZ01000023">
    <property type="protein sequence ID" value="GLW67396.1"/>
    <property type="molecule type" value="Genomic_DNA"/>
</dbReference>
<dbReference type="AlphaFoldDB" id="A0A9W6UX76"/>
<dbReference type="NCBIfam" id="TIGR01656">
    <property type="entry name" value="Histidinol-ppas"/>
    <property type="match status" value="1"/>
</dbReference>
<keyword evidence="3" id="KW-0963">Cytoplasm</keyword>
<dbReference type="Gene3D" id="3.90.550.10">
    <property type="entry name" value="Spore Coat Polysaccharide Biosynthesis Protein SpsA, Chain A"/>
    <property type="match status" value="1"/>
</dbReference>
<accession>A0A9W6UX76</accession>
<dbReference type="InterPro" id="IPR006543">
    <property type="entry name" value="Histidinol-phos"/>
</dbReference>
<dbReference type="Pfam" id="PF00535">
    <property type="entry name" value="Glycos_transf_2"/>
    <property type="match status" value="1"/>
</dbReference>
<evidence type="ECO:0000259" key="9">
    <source>
        <dbReference type="Pfam" id="PF00535"/>
    </source>
</evidence>
<dbReference type="Gene3D" id="3.40.50.1000">
    <property type="entry name" value="HAD superfamily/HAD-like"/>
    <property type="match status" value="1"/>
</dbReference>
<dbReference type="NCBIfam" id="TIGR01662">
    <property type="entry name" value="HAD-SF-IIIA"/>
    <property type="match status" value="1"/>
</dbReference>
<feature type="compositionally biased region" description="Basic and acidic residues" evidence="8">
    <location>
        <begin position="130"/>
        <end position="139"/>
    </location>
</feature>
<organism evidence="10 11">
    <name type="scientific">Actinomadura rubrobrunea</name>
    <dbReference type="NCBI Taxonomy" id="115335"/>
    <lineage>
        <taxon>Bacteria</taxon>
        <taxon>Bacillati</taxon>
        <taxon>Actinomycetota</taxon>
        <taxon>Actinomycetes</taxon>
        <taxon>Streptosporangiales</taxon>
        <taxon>Thermomonosporaceae</taxon>
        <taxon>Actinomadura</taxon>
    </lineage>
</organism>
<evidence type="ECO:0000256" key="3">
    <source>
        <dbReference type="ARBA" id="ARBA00022490"/>
    </source>
</evidence>
<feature type="domain" description="Glycosyltransferase 2-like" evidence="9">
    <location>
        <begin position="7"/>
        <end position="137"/>
    </location>
</feature>
<evidence type="ECO:0000256" key="2">
    <source>
        <dbReference type="ARBA" id="ARBA00005628"/>
    </source>
</evidence>
<dbReference type="CDD" id="cd07503">
    <property type="entry name" value="HAD_HisB-N"/>
    <property type="match status" value="1"/>
</dbReference>
<comment type="subcellular location">
    <subcellularLocation>
        <location evidence="1">Cytoplasm</location>
    </subcellularLocation>
</comment>
<evidence type="ECO:0000256" key="5">
    <source>
        <dbReference type="ARBA" id="ARBA00022801"/>
    </source>
</evidence>
<dbReference type="PANTHER" id="PTHR42891:SF1">
    <property type="entry name" value="D-GLYCERO-BETA-D-MANNO-HEPTOSE-1,7-BISPHOSPHATE 7-PHOSPHATASE"/>
    <property type="match status" value="1"/>
</dbReference>
<dbReference type="GO" id="GO:0005737">
    <property type="term" value="C:cytoplasm"/>
    <property type="evidence" value="ECO:0007669"/>
    <property type="project" value="UniProtKB-SubCell"/>
</dbReference>
<dbReference type="InterPro" id="IPR004446">
    <property type="entry name" value="Heptose_bisP_phosphatase"/>
</dbReference>
<proteinExistence type="inferred from homology"/>
<dbReference type="Proteomes" id="UP001165124">
    <property type="component" value="Unassembled WGS sequence"/>
</dbReference>
<comment type="caution">
    <text evidence="10">The sequence shown here is derived from an EMBL/GenBank/DDBJ whole genome shotgun (WGS) entry which is preliminary data.</text>
</comment>
<gene>
    <name evidence="10" type="ORF">Arub01_56390</name>
</gene>
<sequence length="506" mass="54325">MRRADYTVVIPTVGRASLRTLLDALLDAAAADPGGAPAEILVVDDRARPGAPLPLPSAAGRDLRVLRSGGRGPAAARNVGWRAAATEWAAFLDDDVVPAPDWTAKAAADLADQPGDVGGSQGAVAVPPPEGRRPTDWERGTAGLADASWITADMAYRRRVLAEVGGFDERFRRAYREDADLALRVMAAGHRLVRGARTVTHPVRPAGFWTSVRAQAGNADDVLMRRLHGRDWRRRAGETPGRFRRHLLTTASGLLAAAAYAAGGRRVALPAAVAWAGLTAEFAAARILPGPRTPGETARMVVTSAVIPPAAVWHRLRGLLAHARAGPWCGDRAVLFDRDDTLVRDVPYNGDPERVRPVPGAREALDRLRRRGVRIGVVSNQSGVARGLITRADVRRVNERIEELLGPVDVWEICPHRPDDRCACRKPRPGLIERAARRLDVAPSRCVVIGDIGADMRAAQAAGARGVLVPTARTRPEEIRDAPEVAPDLRAAVDRALALLAEGRPR</sequence>
<feature type="region of interest" description="Disordered" evidence="8">
    <location>
        <begin position="112"/>
        <end position="139"/>
    </location>
</feature>
<keyword evidence="11" id="KW-1185">Reference proteome</keyword>
<dbReference type="PANTHER" id="PTHR42891">
    <property type="entry name" value="D-GLYCERO-BETA-D-MANNO-HEPTOSE-1,7-BISPHOSPHATE 7-PHOSPHATASE"/>
    <property type="match status" value="1"/>
</dbReference>
<keyword evidence="4" id="KW-0479">Metal-binding</keyword>
<dbReference type="Pfam" id="PF13242">
    <property type="entry name" value="Hydrolase_like"/>
    <property type="match status" value="1"/>
</dbReference>
<name>A0A9W6UX76_9ACTN</name>
<dbReference type="SUPFAM" id="SSF56784">
    <property type="entry name" value="HAD-like"/>
    <property type="match status" value="1"/>
</dbReference>
<dbReference type="InterPro" id="IPR036412">
    <property type="entry name" value="HAD-like_sf"/>
</dbReference>
<comment type="similarity">
    <text evidence="2">Belongs to the GmhB family.</text>
</comment>
<evidence type="ECO:0000313" key="11">
    <source>
        <dbReference type="Proteomes" id="UP001165124"/>
    </source>
</evidence>
<evidence type="ECO:0000256" key="1">
    <source>
        <dbReference type="ARBA" id="ARBA00004496"/>
    </source>
</evidence>
<dbReference type="InterPro" id="IPR023214">
    <property type="entry name" value="HAD_sf"/>
</dbReference>
<dbReference type="GO" id="GO:0046872">
    <property type="term" value="F:metal ion binding"/>
    <property type="evidence" value="ECO:0007669"/>
    <property type="project" value="UniProtKB-KW"/>
</dbReference>
<dbReference type="GO" id="GO:0016791">
    <property type="term" value="F:phosphatase activity"/>
    <property type="evidence" value="ECO:0007669"/>
    <property type="project" value="InterPro"/>
</dbReference>
<evidence type="ECO:0000256" key="6">
    <source>
        <dbReference type="ARBA" id="ARBA00023277"/>
    </source>
</evidence>
<dbReference type="InterPro" id="IPR006549">
    <property type="entry name" value="HAD-SF_hydro_IIIA"/>
</dbReference>
<dbReference type="GO" id="GO:0005975">
    <property type="term" value="P:carbohydrate metabolic process"/>
    <property type="evidence" value="ECO:0007669"/>
    <property type="project" value="InterPro"/>
</dbReference>
<protein>
    <recommendedName>
        <fullName evidence="7">D,D-heptose 1,7-bisphosphate phosphatase</fullName>
    </recommendedName>
</protein>
<dbReference type="InterPro" id="IPR029044">
    <property type="entry name" value="Nucleotide-diphossugar_trans"/>
</dbReference>
<keyword evidence="6" id="KW-0119">Carbohydrate metabolism</keyword>
<evidence type="ECO:0000256" key="8">
    <source>
        <dbReference type="SAM" id="MobiDB-lite"/>
    </source>
</evidence>
<dbReference type="SUPFAM" id="SSF53448">
    <property type="entry name" value="Nucleotide-diphospho-sugar transferases"/>
    <property type="match status" value="1"/>
</dbReference>
<evidence type="ECO:0000256" key="7">
    <source>
        <dbReference type="ARBA" id="ARBA00031828"/>
    </source>
</evidence>
<reference evidence="10" key="1">
    <citation type="submission" date="2023-02" db="EMBL/GenBank/DDBJ databases">
        <title>Actinomadura rubrobrunea NBRC 14622.</title>
        <authorList>
            <person name="Ichikawa N."/>
            <person name="Sato H."/>
            <person name="Tonouchi N."/>
        </authorList>
    </citation>
    <scope>NUCLEOTIDE SEQUENCE</scope>
    <source>
        <strain evidence="10">NBRC 14622</strain>
    </source>
</reference>
<dbReference type="InterPro" id="IPR001173">
    <property type="entry name" value="Glyco_trans_2-like"/>
</dbReference>
<evidence type="ECO:0000256" key="4">
    <source>
        <dbReference type="ARBA" id="ARBA00022723"/>
    </source>
</evidence>
<keyword evidence="5" id="KW-0378">Hydrolase</keyword>
<evidence type="ECO:0000313" key="10">
    <source>
        <dbReference type="EMBL" id="GLW67396.1"/>
    </source>
</evidence>